<reference evidence="12 13" key="1">
    <citation type="submission" date="2019-03" db="EMBL/GenBank/DDBJ databases">
        <title>Draft genome sequences of novel Actinobacteria.</title>
        <authorList>
            <person name="Sahin N."/>
            <person name="Ay H."/>
            <person name="Saygin H."/>
        </authorList>
    </citation>
    <scope>NUCLEOTIDE SEQUENCE [LARGE SCALE GENOMIC DNA]</scope>
    <source>
        <strain evidence="12 13">7K502</strain>
    </source>
</reference>
<evidence type="ECO:0000259" key="11">
    <source>
        <dbReference type="Pfam" id="PF07730"/>
    </source>
</evidence>
<dbReference type="PANTHER" id="PTHR24421:SF10">
    <property type="entry name" value="NITRATE_NITRITE SENSOR PROTEIN NARQ"/>
    <property type="match status" value="1"/>
</dbReference>
<dbReference type="InterPro" id="IPR050482">
    <property type="entry name" value="Sensor_HK_TwoCompSys"/>
</dbReference>
<dbReference type="Proteomes" id="UP000294947">
    <property type="component" value="Unassembled WGS sequence"/>
</dbReference>
<feature type="domain" description="Signal transduction histidine kinase subgroup 3 dimerisation and phosphoacceptor" evidence="11">
    <location>
        <begin position="176"/>
        <end position="241"/>
    </location>
</feature>
<evidence type="ECO:0000256" key="6">
    <source>
        <dbReference type="ARBA" id="ARBA00022777"/>
    </source>
</evidence>
<accession>A0A4R4ZB55</accession>
<organism evidence="12 13">
    <name type="scientific">Saccharopolyspora elongata</name>
    <dbReference type="NCBI Taxonomy" id="2530387"/>
    <lineage>
        <taxon>Bacteria</taxon>
        <taxon>Bacillati</taxon>
        <taxon>Actinomycetota</taxon>
        <taxon>Actinomycetes</taxon>
        <taxon>Pseudonocardiales</taxon>
        <taxon>Pseudonocardiaceae</taxon>
        <taxon>Saccharopolyspora</taxon>
    </lineage>
</organism>
<dbReference type="Pfam" id="PF07730">
    <property type="entry name" value="HisKA_3"/>
    <property type="match status" value="1"/>
</dbReference>
<evidence type="ECO:0000256" key="5">
    <source>
        <dbReference type="ARBA" id="ARBA00022741"/>
    </source>
</evidence>
<dbReference type="EMBL" id="SMKW01000003">
    <property type="protein sequence ID" value="TDD55475.1"/>
    <property type="molecule type" value="Genomic_DNA"/>
</dbReference>
<dbReference type="RefSeq" id="WP_132480463.1">
    <property type="nucleotide sequence ID" value="NZ_SMKW01000003.1"/>
</dbReference>
<protein>
    <recommendedName>
        <fullName evidence="2">histidine kinase</fullName>
        <ecNumber evidence="2">2.7.13.3</ecNumber>
    </recommendedName>
</protein>
<evidence type="ECO:0000256" key="8">
    <source>
        <dbReference type="ARBA" id="ARBA00023012"/>
    </source>
</evidence>
<dbReference type="Gene3D" id="1.20.5.1930">
    <property type="match status" value="1"/>
</dbReference>
<dbReference type="GO" id="GO:0046983">
    <property type="term" value="F:protein dimerization activity"/>
    <property type="evidence" value="ECO:0007669"/>
    <property type="project" value="InterPro"/>
</dbReference>
<feature type="transmembrane region" description="Helical" evidence="9">
    <location>
        <begin position="81"/>
        <end position="108"/>
    </location>
</feature>
<feature type="transmembrane region" description="Helical" evidence="9">
    <location>
        <begin position="114"/>
        <end position="135"/>
    </location>
</feature>
<evidence type="ECO:0000256" key="2">
    <source>
        <dbReference type="ARBA" id="ARBA00012438"/>
    </source>
</evidence>
<comment type="caution">
    <text evidence="12">The sequence shown here is derived from an EMBL/GenBank/DDBJ whole genome shotgun (WGS) entry which is preliminary data.</text>
</comment>
<evidence type="ECO:0000256" key="3">
    <source>
        <dbReference type="ARBA" id="ARBA00022553"/>
    </source>
</evidence>
<dbReference type="EC" id="2.7.13.3" evidence="2"/>
<dbReference type="Pfam" id="PF02518">
    <property type="entry name" value="HATPase_c"/>
    <property type="match status" value="1"/>
</dbReference>
<sequence>MSALRTGLAAPEKLFTLALKGVALLVLLISVGLFAAAKRLFGTGDTARPGALVLIQDIARNQHAWSARMLGKQAEDVHRPLPWAGAFGVLAPLCLLVVLTVVVMPVLFAAASDGGVTLTETVVLVVLLAFGWLLAHRFVRLLALLTDWLLSPSQLARRVAELAESRAETVDARASELRRIERDLHDGVQARLVALRMSLGMAQDCSDPAQLQEFLAEAYESAGQALDDLRTLVRGIHPPVLAERGLAGGIEAAALSCPVPVRVYVELAGRPEAPVESALYFATTELLVNIAKHSGANGAVIRLTGGADRIRVVVTDDGRGGAELTAGAGLHGIERRLAAFDGKLTISSPKGGPSEFTMEVPCALS</sequence>
<dbReference type="CDD" id="cd16917">
    <property type="entry name" value="HATPase_UhpB-NarQ-NarX-like"/>
    <property type="match status" value="1"/>
</dbReference>
<dbReference type="PANTHER" id="PTHR24421">
    <property type="entry name" value="NITRATE/NITRITE SENSOR PROTEIN NARX-RELATED"/>
    <property type="match status" value="1"/>
</dbReference>
<dbReference type="SUPFAM" id="SSF55874">
    <property type="entry name" value="ATPase domain of HSP90 chaperone/DNA topoisomerase II/histidine kinase"/>
    <property type="match status" value="1"/>
</dbReference>
<dbReference type="InterPro" id="IPR011712">
    <property type="entry name" value="Sig_transdc_His_kin_sub3_dim/P"/>
</dbReference>
<keyword evidence="7" id="KW-0067">ATP-binding</keyword>
<dbReference type="GO" id="GO:0016020">
    <property type="term" value="C:membrane"/>
    <property type="evidence" value="ECO:0007669"/>
    <property type="project" value="InterPro"/>
</dbReference>
<keyword evidence="9" id="KW-1133">Transmembrane helix</keyword>
<keyword evidence="9" id="KW-0472">Membrane</keyword>
<feature type="transmembrane region" description="Helical" evidence="9">
    <location>
        <begin position="14"/>
        <end position="36"/>
    </location>
</feature>
<dbReference type="GO" id="GO:0005524">
    <property type="term" value="F:ATP binding"/>
    <property type="evidence" value="ECO:0007669"/>
    <property type="project" value="UniProtKB-KW"/>
</dbReference>
<evidence type="ECO:0000256" key="1">
    <source>
        <dbReference type="ARBA" id="ARBA00000085"/>
    </source>
</evidence>
<dbReference type="Gene3D" id="3.30.565.10">
    <property type="entry name" value="Histidine kinase-like ATPase, C-terminal domain"/>
    <property type="match status" value="1"/>
</dbReference>
<dbReference type="InterPro" id="IPR003594">
    <property type="entry name" value="HATPase_dom"/>
</dbReference>
<keyword evidence="13" id="KW-1185">Reference proteome</keyword>
<evidence type="ECO:0000256" key="4">
    <source>
        <dbReference type="ARBA" id="ARBA00022679"/>
    </source>
</evidence>
<evidence type="ECO:0000256" key="9">
    <source>
        <dbReference type="SAM" id="Phobius"/>
    </source>
</evidence>
<gene>
    <name evidence="12" type="ORF">E1288_03220</name>
</gene>
<dbReference type="InterPro" id="IPR036890">
    <property type="entry name" value="HATPase_C_sf"/>
</dbReference>
<keyword evidence="9" id="KW-0812">Transmembrane</keyword>
<evidence type="ECO:0000259" key="10">
    <source>
        <dbReference type="Pfam" id="PF02518"/>
    </source>
</evidence>
<keyword evidence="6 12" id="KW-0418">Kinase</keyword>
<evidence type="ECO:0000313" key="12">
    <source>
        <dbReference type="EMBL" id="TDD55475.1"/>
    </source>
</evidence>
<evidence type="ECO:0000256" key="7">
    <source>
        <dbReference type="ARBA" id="ARBA00022840"/>
    </source>
</evidence>
<dbReference type="AlphaFoldDB" id="A0A4R4ZB55"/>
<keyword evidence="8" id="KW-0902">Two-component regulatory system</keyword>
<keyword evidence="3" id="KW-0597">Phosphoprotein</keyword>
<feature type="domain" description="Histidine kinase/HSP90-like ATPase" evidence="10">
    <location>
        <begin position="276"/>
        <end position="362"/>
    </location>
</feature>
<keyword evidence="4" id="KW-0808">Transferase</keyword>
<keyword evidence="5" id="KW-0547">Nucleotide-binding</keyword>
<dbReference type="GO" id="GO:0000155">
    <property type="term" value="F:phosphorelay sensor kinase activity"/>
    <property type="evidence" value="ECO:0007669"/>
    <property type="project" value="InterPro"/>
</dbReference>
<dbReference type="OrthoDB" id="5241729at2"/>
<proteinExistence type="predicted"/>
<evidence type="ECO:0000313" key="13">
    <source>
        <dbReference type="Proteomes" id="UP000294947"/>
    </source>
</evidence>
<name>A0A4R4ZB55_9PSEU</name>
<comment type="catalytic activity">
    <reaction evidence="1">
        <text>ATP + protein L-histidine = ADP + protein N-phospho-L-histidine.</text>
        <dbReference type="EC" id="2.7.13.3"/>
    </reaction>
</comment>